<gene>
    <name evidence="2" type="ORF">G114_09399</name>
</gene>
<protein>
    <submittedName>
        <fullName evidence="2">Uncharacterized protein</fullName>
    </submittedName>
</protein>
<keyword evidence="1" id="KW-0812">Transmembrane</keyword>
<feature type="transmembrane region" description="Helical" evidence="1">
    <location>
        <begin position="12"/>
        <end position="36"/>
    </location>
</feature>
<organism evidence="2 3">
    <name type="scientific">Aeromonas diversa CDC 2478-85</name>
    <dbReference type="NCBI Taxonomy" id="1268237"/>
    <lineage>
        <taxon>Bacteria</taxon>
        <taxon>Pseudomonadati</taxon>
        <taxon>Pseudomonadota</taxon>
        <taxon>Gammaproteobacteria</taxon>
        <taxon>Aeromonadales</taxon>
        <taxon>Aeromonadaceae</taxon>
        <taxon>Aeromonas</taxon>
    </lineage>
</organism>
<dbReference type="Proteomes" id="UP000023775">
    <property type="component" value="Unassembled WGS sequence"/>
</dbReference>
<keyword evidence="1" id="KW-0472">Membrane</keyword>
<proteinExistence type="predicted"/>
<evidence type="ECO:0000313" key="2">
    <source>
        <dbReference type="EMBL" id="ENY72194.1"/>
    </source>
</evidence>
<feature type="transmembrane region" description="Helical" evidence="1">
    <location>
        <begin position="56"/>
        <end position="77"/>
    </location>
</feature>
<keyword evidence="1" id="KW-1133">Transmembrane helix</keyword>
<keyword evidence="3" id="KW-1185">Reference proteome</keyword>
<evidence type="ECO:0000313" key="3">
    <source>
        <dbReference type="Proteomes" id="UP000023775"/>
    </source>
</evidence>
<comment type="caution">
    <text evidence="2">The sequence shown here is derived from an EMBL/GenBank/DDBJ whole genome shotgun (WGS) entry which is preliminary data.</text>
</comment>
<reference evidence="2 3" key="1">
    <citation type="journal article" date="2013" name="Genome Announc.">
        <title>Draft Genome Sequence of the Aeromonas diversa Type Strain.</title>
        <authorList>
            <person name="Farfan M."/>
            <person name="Spataro N."/>
            <person name="Sanglas A."/>
            <person name="Albarral V."/>
            <person name="Loren J.G."/>
            <person name="Bosch E."/>
            <person name="Fuste M.C."/>
        </authorList>
    </citation>
    <scope>NUCLEOTIDE SEQUENCE [LARGE SCALE GENOMIC DNA]</scope>
    <source>
        <strain evidence="2 3">2478-85</strain>
    </source>
</reference>
<dbReference type="EMBL" id="APVG01000020">
    <property type="protein sequence ID" value="ENY72194.1"/>
    <property type="molecule type" value="Genomic_DNA"/>
</dbReference>
<sequence length="80" mass="8732">MMGELESLGATFIGVIAIMLAYGAGLGWMMRGSALYTIRGLRYGEHAFDVDLSMQTYLRVMGVSTLIWLVVMGATLLPSR</sequence>
<dbReference type="OrthoDB" id="9765721at2"/>
<name>N9U1F9_9GAMM</name>
<dbReference type="RefSeq" id="WP_005352279.1">
    <property type="nucleotide sequence ID" value="NZ_APVG01000020.1"/>
</dbReference>
<dbReference type="AlphaFoldDB" id="N9U1F9"/>
<accession>N9U1F9</accession>
<dbReference type="PATRIC" id="fig|1268237.3.peg.1853"/>
<evidence type="ECO:0000256" key="1">
    <source>
        <dbReference type="SAM" id="Phobius"/>
    </source>
</evidence>